<dbReference type="Proteomes" id="UP001165082">
    <property type="component" value="Unassembled WGS sequence"/>
</dbReference>
<dbReference type="AlphaFoldDB" id="A0A9W7AE75"/>
<dbReference type="OrthoDB" id="6510177at2759"/>
<dbReference type="PANTHER" id="PTHR10796">
    <property type="entry name" value="PATCHED-RELATED"/>
    <property type="match status" value="1"/>
</dbReference>
<gene>
    <name evidence="4" type="ORF">TrRE_jg4181</name>
</gene>
<feature type="non-terminal residue" evidence="4">
    <location>
        <position position="1"/>
    </location>
</feature>
<dbReference type="InterPro" id="IPR051697">
    <property type="entry name" value="Patched_domain-protein"/>
</dbReference>
<keyword evidence="2" id="KW-0472">Membrane</keyword>
<comment type="similarity">
    <text evidence="1">Belongs to the patched family.</text>
</comment>
<feature type="domain" description="SSD" evidence="3">
    <location>
        <begin position="250"/>
        <end position="410"/>
    </location>
</feature>
<evidence type="ECO:0000313" key="5">
    <source>
        <dbReference type="Proteomes" id="UP001165082"/>
    </source>
</evidence>
<dbReference type="InterPro" id="IPR053958">
    <property type="entry name" value="HMGCR/SNAP/NPC1-like_SSD"/>
</dbReference>
<comment type="caution">
    <text evidence="4">The sequence shown here is derived from an EMBL/GenBank/DDBJ whole genome shotgun (WGS) entry which is preliminary data.</text>
</comment>
<sequence length="471" mass="51108">MFFKVKPIDSFLLSSFYELGMKIGKFPKLHAFISLFISLLITVAPLLSPYELVIERSAPRLWNPTSAQTFKDWKESLKFGGGELYPAFLVVRPAELEGNLLTADLMSQILLVHEDIVSEIGDPSEEGTFETWCVRGGVDGEGSCVVGNFLALFNYDVSNVPELDEDVLAMVNAMDEHSPVEAILGGVERGENGTVLGASSLMLSYPLLKSTSPKFPLYESVLVSSLSPSRFPLLTVDAITESTLDNDIVNAIKMDMPLLFAALAMVVVWLALSLGWDRKHLALSALVTTILSLSVALGIQGIMGWKICSLNFFVSFVVAGVGVDDMIVIDDCYQGLKASSPSSTPTELIAETLSKAGVSILLTSFTSIVAFMVGAFTDIPAVVYFCRNAALSFTWCFVLNVTLFPSLLVIDERRRSRGGEGGGEKAWGLGLREAASVALEKYSSLLSRPTFKALVFVVTLSAAWVCREEAM</sequence>
<dbReference type="PROSITE" id="PS50156">
    <property type="entry name" value="SSD"/>
    <property type="match status" value="1"/>
</dbReference>
<feature type="transmembrane region" description="Helical" evidence="2">
    <location>
        <begin position="389"/>
        <end position="410"/>
    </location>
</feature>
<name>A0A9W7AE75_9STRA</name>
<evidence type="ECO:0000256" key="1">
    <source>
        <dbReference type="ARBA" id="ARBA00005585"/>
    </source>
</evidence>
<dbReference type="EMBL" id="BRXZ01002680">
    <property type="protein sequence ID" value="GMH67747.1"/>
    <property type="molecule type" value="Genomic_DNA"/>
</dbReference>
<keyword evidence="5" id="KW-1185">Reference proteome</keyword>
<evidence type="ECO:0000313" key="4">
    <source>
        <dbReference type="EMBL" id="GMH67747.1"/>
    </source>
</evidence>
<dbReference type="Pfam" id="PF12349">
    <property type="entry name" value="Sterol-sensing"/>
    <property type="match status" value="1"/>
</dbReference>
<reference evidence="4" key="1">
    <citation type="submission" date="2022-07" db="EMBL/GenBank/DDBJ databases">
        <title>Genome analysis of Parmales, a sister group of diatoms, reveals the evolutionary specialization of diatoms from phago-mixotrophs to photoautotrophs.</title>
        <authorList>
            <person name="Ban H."/>
            <person name="Sato S."/>
            <person name="Yoshikawa S."/>
            <person name="Kazumasa Y."/>
            <person name="Nakamura Y."/>
            <person name="Ichinomiya M."/>
            <person name="Saitoh K."/>
            <person name="Sato N."/>
            <person name="Blanc-Mathieu R."/>
            <person name="Endo H."/>
            <person name="Kuwata A."/>
            <person name="Ogata H."/>
        </authorList>
    </citation>
    <scope>NUCLEOTIDE SEQUENCE</scope>
</reference>
<keyword evidence="2" id="KW-1133">Transmembrane helix</keyword>
<feature type="transmembrane region" description="Helical" evidence="2">
    <location>
        <begin position="29"/>
        <end position="47"/>
    </location>
</feature>
<keyword evidence="2" id="KW-0812">Transmembrane</keyword>
<feature type="transmembrane region" description="Helical" evidence="2">
    <location>
        <begin position="258"/>
        <end position="276"/>
    </location>
</feature>
<evidence type="ECO:0000259" key="3">
    <source>
        <dbReference type="PROSITE" id="PS50156"/>
    </source>
</evidence>
<dbReference type="Gene3D" id="1.20.1640.10">
    <property type="entry name" value="Multidrug efflux transporter AcrB transmembrane domain"/>
    <property type="match status" value="1"/>
</dbReference>
<feature type="transmembrane region" description="Helical" evidence="2">
    <location>
        <begin position="358"/>
        <end position="377"/>
    </location>
</feature>
<evidence type="ECO:0000256" key="2">
    <source>
        <dbReference type="SAM" id="Phobius"/>
    </source>
</evidence>
<dbReference type="SUPFAM" id="SSF82866">
    <property type="entry name" value="Multidrug efflux transporter AcrB transmembrane domain"/>
    <property type="match status" value="1"/>
</dbReference>
<feature type="transmembrane region" description="Helical" evidence="2">
    <location>
        <begin position="282"/>
        <end position="303"/>
    </location>
</feature>
<proteinExistence type="inferred from homology"/>
<dbReference type="GO" id="GO:0016020">
    <property type="term" value="C:membrane"/>
    <property type="evidence" value="ECO:0007669"/>
    <property type="project" value="TreeGrafter"/>
</dbReference>
<dbReference type="PANTHER" id="PTHR10796:SF92">
    <property type="entry name" value="PATCHED-RELATED, ISOFORM A"/>
    <property type="match status" value="1"/>
</dbReference>
<dbReference type="InterPro" id="IPR000731">
    <property type="entry name" value="SSD"/>
</dbReference>
<protein>
    <recommendedName>
        <fullName evidence="3">SSD domain-containing protein</fullName>
    </recommendedName>
</protein>
<accession>A0A9W7AE75</accession>
<organism evidence="4 5">
    <name type="scientific">Triparma retinervis</name>
    <dbReference type="NCBI Taxonomy" id="2557542"/>
    <lineage>
        <taxon>Eukaryota</taxon>
        <taxon>Sar</taxon>
        <taxon>Stramenopiles</taxon>
        <taxon>Ochrophyta</taxon>
        <taxon>Bolidophyceae</taxon>
        <taxon>Parmales</taxon>
        <taxon>Triparmaceae</taxon>
        <taxon>Triparma</taxon>
    </lineage>
</organism>